<proteinExistence type="predicted"/>
<dbReference type="Proteomes" id="UP001054945">
    <property type="component" value="Unassembled WGS sequence"/>
</dbReference>
<name>A0AAV4XC81_CAEEX</name>
<evidence type="ECO:0000313" key="1">
    <source>
        <dbReference type="EMBL" id="GIY91399.1"/>
    </source>
</evidence>
<protein>
    <submittedName>
        <fullName evidence="1">Uncharacterized protein</fullName>
    </submittedName>
</protein>
<evidence type="ECO:0000313" key="2">
    <source>
        <dbReference type="Proteomes" id="UP001054945"/>
    </source>
</evidence>
<gene>
    <name evidence="1" type="ORF">CEXT_180951</name>
</gene>
<keyword evidence="2" id="KW-1185">Reference proteome</keyword>
<dbReference type="AlphaFoldDB" id="A0AAV4XC81"/>
<accession>A0AAV4XC81</accession>
<organism evidence="1 2">
    <name type="scientific">Caerostris extrusa</name>
    <name type="common">Bark spider</name>
    <name type="synonym">Caerostris bankana</name>
    <dbReference type="NCBI Taxonomy" id="172846"/>
    <lineage>
        <taxon>Eukaryota</taxon>
        <taxon>Metazoa</taxon>
        <taxon>Ecdysozoa</taxon>
        <taxon>Arthropoda</taxon>
        <taxon>Chelicerata</taxon>
        <taxon>Arachnida</taxon>
        <taxon>Araneae</taxon>
        <taxon>Araneomorphae</taxon>
        <taxon>Entelegynae</taxon>
        <taxon>Araneoidea</taxon>
        <taxon>Araneidae</taxon>
        <taxon>Caerostris</taxon>
    </lineage>
</organism>
<reference evidence="1 2" key="1">
    <citation type="submission" date="2021-06" db="EMBL/GenBank/DDBJ databases">
        <title>Caerostris extrusa draft genome.</title>
        <authorList>
            <person name="Kono N."/>
            <person name="Arakawa K."/>
        </authorList>
    </citation>
    <scope>NUCLEOTIDE SEQUENCE [LARGE SCALE GENOMIC DNA]</scope>
</reference>
<comment type="caution">
    <text evidence="1">The sequence shown here is derived from an EMBL/GenBank/DDBJ whole genome shotgun (WGS) entry which is preliminary data.</text>
</comment>
<dbReference type="EMBL" id="BPLR01000007">
    <property type="protein sequence ID" value="GIY91399.1"/>
    <property type="molecule type" value="Genomic_DNA"/>
</dbReference>
<sequence>MLSSSVVFFDYYFDDDAPRSECSVSESSQVAQFWPSSKTTKKRFSAVMTVGKDFVLVILCPRRLESSGWALRCLFSVSMSENQDFAPGSPPYLVLGFCPGRLEASGWALRCLFSVSDVRKSGFCSGQSAFIWYCWQSSGHHPKRFSGVMTVGNDFCFSGFCPGRLESSGWALRCLFSVSDVKKSGFCSGQSAFIWYCR</sequence>